<evidence type="ECO:0000313" key="6">
    <source>
        <dbReference type="Proteomes" id="UP000298438"/>
    </source>
</evidence>
<protein>
    <submittedName>
        <fullName evidence="5">Glycine zipper 2TM domain-containing protein</fullName>
    </submittedName>
</protein>
<gene>
    <name evidence="5" type="ORF">E4L96_19110</name>
</gene>
<dbReference type="Proteomes" id="UP000298438">
    <property type="component" value="Unassembled WGS sequence"/>
</dbReference>
<evidence type="ECO:0000256" key="1">
    <source>
        <dbReference type="ARBA" id="ARBA00004370"/>
    </source>
</evidence>
<accession>A0A4Y9RXY1</accession>
<reference evidence="5 6" key="1">
    <citation type="submission" date="2019-03" db="EMBL/GenBank/DDBJ databases">
        <title>Draft Genome Sequence of Massilia arenosa sp. nov., a Novel Massilia Species Isolated from a Sandy-loam Maize Soil.</title>
        <authorList>
            <person name="Raths R."/>
            <person name="Peta V."/>
            <person name="Bucking H."/>
        </authorList>
    </citation>
    <scope>NUCLEOTIDE SEQUENCE [LARGE SCALE GENOMIC DNA]</scope>
    <source>
        <strain evidence="5 6">MC02</strain>
    </source>
</reference>
<dbReference type="PANTHER" id="PTHR35603">
    <property type="match status" value="1"/>
</dbReference>
<dbReference type="PANTHER" id="PTHR35603:SF2">
    <property type="entry name" value="OUTER MEMBRANE LIPOPROTEIN"/>
    <property type="match status" value="1"/>
</dbReference>
<keyword evidence="2" id="KW-0472">Membrane</keyword>
<feature type="signal peptide" evidence="3">
    <location>
        <begin position="1"/>
        <end position="22"/>
    </location>
</feature>
<evidence type="ECO:0000256" key="2">
    <source>
        <dbReference type="ARBA" id="ARBA00023136"/>
    </source>
</evidence>
<sequence length="178" mass="19181">MNVQSKLVLSALCLSALPLAQAQVGDFEDFGRVTRVQPRVEQVNRPRQECRTEYVQVPVRQAPPQRSAGGSIIGGIAGAIIGNQVGGGNGRAAATAAGAIAGAVVGDRVDNQGQNYAPGPDRVQEQAVRQCRTVDAWESRTVGYDVTYDYRGHQYTVPMSYDPGQRVKLRVTVQPEQM</sequence>
<evidence type="ECO:0000313" key="5">
    <source>
        <dbReference type="EMBL" id="TFW13812.1"/>
    </source>
</evidence>
<dbReference type="Pfam" id="PF05433">
    <property type="entry name" value="Rick_17kDa_Anti"/>
    <property type="match status" value="1"/>
</dbReference>
<name>A0A4Y9RXY1_9BURK</name>
<feature type="domain" description="Glycine zipper 2TM" evidence="4">
    <location>
        <begin position="69"/>
        <end position="109"/>
    </location>
</feature>
<proteinExistence type="predicted"/>
<dbReference type="RefSeq" id="WP_135208808.1">
    <property type="nucleotide sequence ID" value="NZ_SPVF01000246.1"/>
</dbReference>
<evidence type="ECO:0000256" key="3">
    <source>
        <dbReference type="SAM" id="SignalP"/>
    </source>
</evidence>
<dbReference type="AlphaFoldDB" id="A0A4Y9RXY1"/>
<feature type="chain" id="PRO_5021398692" evidence="3">
    <location>
        <begin position="23"/>
        <end position="178"/>
    </location>
</feature>
<comment type="subcellular location">
    <subcellularLocation>
        <location evidence="1">Membrane</location>
    </subcellularLocation>
</comment>
<comment type="caution">
    <text evidence="5">The sequence shown here is derived from an EMBL/GenBank/DDBJ whole genome shotgun (WGS) entry which is preliminary data.</text>
</comment>
<evidence type="ECO:0000259" key="4">
    <source>
        <dbReference type="Pfam" id="PF05433"/>
    </source>
</evidence>
<dbReference type="OrthoDB" id="8909257at2"/>
<dbReference type="InterPro" id="IPR051407">
    <property type="entry name" value="Bact_OM_lipoprot/Surf_antigen"/>
</dbReference>
<dbReference type="EMBL" id="SPVF01000246">
    <property type="protein sequence ID" value="TFW13812.1"/>
    <property type="molecule type" value="Genomic_DNA"/>
</dbReference>
<organism evidence="5 6">
    <name type="scientific">Zemynaea arenosa</name>
    <dbReference type="NCBI Taxonomy" id="2561931"/>
    <lineage>
        <taxon>Bacteria</taxon>
        <taxon>Pseudomonadati</taxon>
        <taxon>Pseudomonadota</taxon>
        <taxon>Betaproteobacteria</taxon>
        <taxon>Burkholderiales</taxon>
        <taxon>Oxalobacteraceae</taxon>
        <taxon>Telluria group</taxon>
        <taxon>Zemynaea</taxon>
    </lineage>
</organism>
<dbReference type="InterPro" id="IPR008816">
    <property type="entry name" value="Gly_zipper_2TM_dom"/>
</dbReference>
<keyword evidence="3" id="KW-0732">Signal</keyword>
<keyword evidence="6" id="KW-1185">Reference proteome</keyword>
<dbReference type="NCBIfam" id="NF008437">
    <property type="entry name" value="PRK11280.1"/>
    <property type="match status" value="1"/>
</dbReference>
<dbReference type="GO" id="GO:0019867">
    <property type="term" value="C:outer membrane"/>
    <property type="evidence" value="ECO:0007669"/>
    <property type="project" value="InterPro"/>
</dbReference>